<dbReference type="CDD" id="cd04590">
    <property type="entry name" value="CBS_pair_CorC_HlyC_assoc"/>
    <property type="match status" value="1"/>
</dbReference>
<feature type="transmembrane region" description="Helical" evidence="9">
    <location>
        <begin position="86"/>
        <end position="103"/>
    </location>
</feature>
<dbReference type="SUPFAM" id="SSF54631">
    <property type="entry name" value="CBS-domain pair"/>
    <property type="match status" value="1"/>
</dbReference>
<dbReference type="EMBL" id="UGSZ01000001">
    <property type="protein sequence ID" value="SUB56720.1"/>
    <property type="molecule type" value="Genomic_DNA"/>
</dbReference>
<organism evidence="11 12">
    <name type="scientific">Peptoniphilus lacrimalis</name>
    <dbReference type="NCBI Taxonomy" id="33031"/>
    <lineage>
        <taxon>Bacteria</taxon>
        <taxon>Bacillati</taxon>
        <taxon>Bacillota</taxon>
        <taxon>Tissierellia</taxon>
        <taxon>Tissierellales</taxon>
        <taxon>Peptoniphilaceae</taxon>
        <taxon>Peptoniphilus</taxon>
    </lineage>
</organism>
<dbReference type="SUPFAM" id="SSF56176">
    <property type="entry name" value="FAD-binding/transporter-associated domain-like"/>
    <property type="match status" value="1"/>
</dbReference>
<sequence length="412" mass="47419">MDYIFLFLSLIFLYLSYKFTLIENAFLALNSIKLKKLEEEETENFELIQKLAKDDELYPTTLVVDYFSNSLCAIFASLFFYEHFKIIGLILGVLISTILIITFGESFPRNYAKKFYGKICPTNAKLMSFTIGFLRPLSYLILKISQVFLKLTGSFDINEPLITEEDLYDAMNRGKAEGLLDHNESLMIENVMDFRDSYAKDIMTPRTDIVAIDIESSYSEIIDLICKENFSRMPVYEDNIDNIIGILNVKDLFMMNKHKSLKENKSFFKKPYFTYEYKEVSSLFSDMRAHKISVAIVADEYGGTTGMITIEDLIEKIVGAINDEYDNEDDEDIIKLGPNKYLVDGAMNLDDLNQLTGLGLESTEFDSIGGFIIEKIDRFPKKNEVIILDNLKFTVKKTSKNRIDKVLLEIKK</sequence>
<accession>A0A379C381</accession>
<dbReference type="InterPro" id="IPR036318">
    <property type="entry name" value="FAD-bd_PCMH-like_sf"/>
</dbReference>
<keyword evidence="3 9" id="KW-0812">Transmembrane</keyword>
<evidence type="ECO:0000256" key="1">
    <source>
        <dbReference type="ARBA" id="ARBA00004141"/>
    </source>
</evidence>
<dbReference type="Proteomes" id="UP000255517">
    <property type="component" value="Unassembled WGS sequence"/>
</dbReference>
<evidence type="ECO:0000256" key="6">
    <source>
        <dbReference type="ARBA" id="ARBA00023122"/>
    </source>
</evidence>
<dbReference type="STRING" id="1122949.GCA_000378725_00528"/>
<dbReference type="GO" id="GO:0005886">
    <property type="term" value="C:plasma membrane"/>
    <property type="evidence" value="ECO:0007669"/>
    <property type="project" value="TreeGrafter"/>
</dbReference>
<evidence type="ECO:0000256" key="5">
    <source>
        <dbReference type="ARBA" id="ARBA00022989"/>
    </source>
</evidence>
<dbReference type="OrthoDB" id="9798188at2"/>
<dbReference type="GO" id="GO:0050660">
    <property type="term" value="F:flavin adenine dinucleotide binding"/>
    <property type="evidence" value="ECO:0007669"/>
    <property type="project" value="InterPro"/>
</dbReference>
<proteinExistence type="inferred from homology"/>
<dbReference type="PROSITE" id="PS51371">
    <property type="entry name" value="CBS"/>
    <property type="match status" value="2"/>
</dbReference>
<feature type="transmembrane region" description="Helical" evidence="9">
    <location>
        <begin position="6"/>
        <end position="29"/>
    </location>
</feature>
<dbReference type="InterPro" id="IPR044751">
    <property type="entry name" value="Ion_transp-like_CBS"/>
</dbReference>
<protein>
    <submittedName>
        <fullName evidence="11">Magnesium/cobalt efflux protein CorC</fullName>
    </submittedName>
</protein>
<dbReference type="SMART" id="SM01091">
    <property type="entry name" value="CorC_HlyC"/>
    <property type="match status" value="1"/>
</dbReference>
<dbReference type="InterPro" id="IPR002550">
    <property type="entry name" value="CNNM"/>
</dbReference>
<dbReference type="Pfam" id="PF01595">
    <property type="entry name" value="CNNM"/>
    <property type="match status" value="1"/>
</dbReference>
<dbReference type="Gene3D" id="3.30.465.10">
    <property type="match status" value="1"/>
</dbReference>
<dbReference type="InterPro" id="IPR000644">
    <property type="entry name" value="CBS_dom"/>
</dbReference>
<evidence type="ECO:0000256" key="7">
    <source>
        <dbReference type="ARBA" id="ARBA00023136"/>
    </source>
</evidence>
<keyword evidence="4" id="KW-0677">Repeat</keyword>
<reference evidence="11 12" key="1">
    <citation type="submission" date="2018-06" db="EMBL/GenBank/DDBJ databases">
        <authorList>
            <consortium name="Pathogen Informatics"/>
            <person name="Doyle S."/>
        </authorList>
    </citation>
    <scope>NUCLEOTIDE SEQUENCE [LARGE SCALE GENOMIC DNA]</scope>
    <source>
        <strain evidence="11 12">NCTC13149</strain>
    </source>
</reference>
<evidence type="ECO:0000256" key="4">
    <source>
        <dbReference type="ARBA" id="ARBA00022737"/>
    </source>
</evidence>
<evidence type="ECO:0000313" key="12">
    <source>
        <dbReference type="Proteomes" id="UP000255517"/>
    </source>
</evidence>
<dbReference type="InterPro" id="IPR005170">
    <property type="entry name" value="Transptr-assoc_dom"/>
</dbReference>
<dbReference type="RefSeq" id="WP_019034451.1">
    <property type="nucleotide sequence ID" value="NZ_UGSZ01000001.1"/>
</dbReference>
<feature type="domain" description="CBS" evidence="10">
    <location>
        <begin position="203"/>
        <end position="263"/>
    </location>
</feature>
<dbReference type="AlphaFoldDB" id="A0A379C381"/>
<keyword evidence="5 9" id="KW-1133">Transmembrane helix</keyword>
<dbReference type="FunFam" id="3.10.580.10:FF:000002">
    <property type="entry name" value="Magnesium/cobalt efflux protein CorC"/>
    <property type="match status" value="1"/>
</dbReference>
<comment type="subcellular location">
    <subcellularLocation>
        <location evidence="1">Membrane</location>
        <topology evidence="1">Multi-pass membrane protein</topology>
    </subcellularLocation>
</comment>
<evidence type="ECO:0000256" key="9">
    <source>
        <dbReference type="SAM" id="Phobius"/>
    </source>
</evidence>
<keyword evidence="7 9" id="KW-0472">Membrane</keyword>
<name>A0A379C381_9FIRM</name>
<dbReference type="InterPro" id="IPR016169">
    <property type="entry name" value="FAD-bd_PCMH_sub2"/>
</dbReference>
<feature type="transmembrane region" description="Helical" evidence="9">
    <location>
        <begin position="57"/>
        <end position="80"/>
    </location>
</feature>
<dbReference type="Pfam" id="PF03471">
    <property type="entry name" value="CorC_HlyC"/>
    <property type="match status" value="1"/>
</dbReference>
<dbReference type="PANTHER" id="PTHR22777">
    <property type="entry name" value="HEMOLYSIN-RELATED"/>
    <property type="match status" value="1"/>
</dbReference>
<evidence type="ECO:0000313" key="11">
    <source>
        <dbReference type="EMBL" id="SUB56720.1"/>
    </source>
</evidence>
<dbReference type="Gene3D" id="3.10.580.10">
    <property type="entry name" value="CBS-domain"/>
    <property type="match status" value="1"/>
</dbReference>
<keyword evidence="6 8" id="KW-0129">CBS domain</keyword>
<dbReference type="InterPro" id="IPR046342">
    <property type="entry name" value="CBS_dom_sf"/>
</dbReference>
<dbReference type="Pfam" id="PF00571">
    <property type="entry name" value="CBS"/>
    <property type="match status" value="2"/>
</dbReference>
<evidence type="ECO:0000256" key="3">
    <source>
        <dbReference type="ARBA" id="ARBA00022692"/>
    </source>
</evidence>
<gene>
    <name evidence="11" type="ORF">NCTC13149_00513</name>
</gene>
<feature type="domain" description="CBS" evidence="10">
    <location>
        <begin position="267"/>
        <end position="324"/>
    </location>
</feature>
<evidence type="ECO:0000256" key="2">
    <source>
        <dbReference type="ARBA" id="ARBA00006337"/>
    </source>
</evidence>
<evidence type="ECO:0000256" key="8">
    <source>
        <dbReference type="PROSITE-ProRule" id="PRU00703"/>
    </source>
</evidence>
<comment type="similarity">
    <text evidence="2">Belongs to the UPF0053 family.</text>
</comment>
<dbReference type="PANTHER" id="PTHR22777:SF17">
    <property type="entry name" value="UPF0053 PROTEIN SLL0260"/>
    <property type="match status" value="1"/>
</dbReference>
<evidence type="ECO:0000259" key="10">
    <source>
        <dbReference type="PROSITE" id="PS51371"/>
    </source>
</evidence>